<keyword evidence="4" id="KW-0503">Monooxygenase</keyword>
<comment type="caution">
    <text evidence="4">The sequence shown here is derived from an EMBL/GenBank/DDBJ whole genome shotgun (WGS) entry which is preliminary data.</text>
</comment>
<feature type="region of interest" description="Disordered" evidence="2">
    <location>
        <begin position="346"/>
        <end position="369"/>
    </location>
</feature>
<evidence type="ECO:0000259" key="3">
    <source>
        <dbReference type="Pfam" id="PF01494"/>
    </source>
</evidence>
<dbReference type="SUPFAM" id="SSF51905">
    <property type="entry name" value="FAD/NAD(P)-binding domain"/>
    <property type="match status" value="1"/>
</dbReference>
<evidence type="ECO:0000313" key="5">
    <source>
        <dbReference type="Proteomes" id="UP001228044"/>
    </source>
</evidence>
<gene>
    <name evidence="4" type="ORF">QWJ38_08405</name>
</gene>
<dbReference type="Pfam" id="PF01494">
    <property type="entry name" value="FAD_binding_3"/>
    <property type="match status" value="1"/>
</dbReference>
<dbReference type="InterPro" id="IPR050631">
    <property type="entry name" value="PheA/TfdB_FAD_monoxygenase"/>
</dbReference>
<proteinExistence type="predicted"/>
<keyword evidence="1" id="KW-0560">Oxidoreductase</keyword>
<dbReference type="GO" id="GO:0004497">
    <property type="term" value="F:monooxygenase activity"/>
    <property type="evidence" value="ECO:0007669"/>
    <property type="project" value="UniProtKB-KW"/>
</dbReference>
<dbReference type="PANTHER" id="PTHR43476:SF5">
    <property type="entry name" value="FAD-DEPENDENT MONOOXYGENASE"/>
    <property type="match status" value="1"/>
</dbReference>
<reference evidence="4 5" key="1">
    <citation type="submission" date="2023-06" db="EMBL/GenBank/DDBJ databases">
        <title>Pelomonas sp. PFR6 16S ribosomal RNA gene Genome sequencing and assembly.</title>
        <authorList>
            <person name="Woo H."/>
        </authorList>
    </citation>
    <scope>NUCLEOTIDE SEQUENCE [LARGE SCALE GENOMIC DNA]</scope>
    <source>
        <strain evidence="4 5">PFR6</strain>
    </source>
</reference>
<dbReference type="RefSeq" id="WP_290358600.1">
    <property type="nucleotide sequence ID" value="NZ_JAUHHC010000002.1"/>
</dbReference>
<dbReference type="InterPro" id="IPR036188">
    <property type="entry name" value="FAD/NAD-bd_sf"/>
</dbReference>
<evidence type="ECO:0000256" key="2">
    <source>
        <dbReference type="SAM" id="MobiDB-lite"/>
    </source>
</evidence>
<dbReference type="Gene3D" id="3.50.50.60">
    <property type="entry name" value="FAD/NAD(P)-binding domain"/>
    <property type="match status" value="1"/>
</dbReference>
<dbReference type="Proteomes" id="UP001228044">
    <property type="component" value="Unassembled WGS sequence"/>
</dbReference>
<organism evidence="4 5">
    <name type="scientific">Roseateles violae</name>
    <dbReference type="NCBI Taxonomy" id="3058042"/>
    <lineage>
        <taxon>Bacteria</taxon>
        <taxon>Pseudomonadati</taxon>
        <taxon>Pseudomonadota</taxon>
        <taxon>Betaproteobacteria</taxon>
        <taxon>Burkholderiales</taxon>
        <taxon>Sphaerotilaceae</taxon>
        <taxon>Roseateles</taxon>
    </lineage>
</organism>
<evidence type="ECO:0000256" key="1">
    <source>
        <dbReference type="ARBA" id="ARBA00023002"/>
    </source>
</evidence>
<name>A0ABT8DVG8_9BURK</name>
<dbReference type="EMBL" id="JAUHHC010000002">
    <property type="protein sequence ID" value="MDN3920294.1"/>
    <property type="molecule type" value="Genomic_DNA"/>
</dbReference>
<dbReference type="PRINTS" id="PR00420">
    <property type="entry name" value="RNGMNOXGNASE"/>
</dbReference>
<evidence type="ECO:0000313" key="4">
    <source>
        <dbReference type="EMBL" id="MDN3920294.1"/>
    </source>
</evidence>
<keyword evidence="5" id="KW-1185">Reference proteome</keyword>
<feature type="compositionally biased region" description="Basic and acidic residues" evidence="2">
    <location>
        <begin position="358"/>
        <end position="369"/>
    </location>
</feature>
<feature type="domain" description="FAD-binding" evidence="3">
    <location>
        <begin position="10"/>
        <end position="348"/>
    </location>
</feature>
<dbReference type="Gene3D" id="3.30.70.2450">
    <property type="match status" value="1"/>
</dbReference>
<sequence>MSMQYSRKRRVIIVGGGPVGLTAAMRLGHFGIEAVVLESNAEVPRDLRASTFHPPTLDMLDAYGITPRLIAAGLVAPTWQVRMHQSGEYAEFDVSILKDHSAHPYRLQCEQWKLAEFLLEHIEQKLPGIEVLRGHRLLSLRQDEDGVEAQAVDANGEPVVLKGDYLIAADGARSVVRAELGLEFEGLTFPETTVLATTTFRFHDHLPNLSYINYCWTDGGTFSLLRLPQLWRVSLYASEGESDEQAASKASVLTKLQAIYPREQPYEVLEVRPYRIHQRVVKNYVHGRVVLAGDAAHINSPSGGMGMNGGIHDAFNLTDKLARIYAGESPELLQLYERQRRPIAMKHVLQQSGRNRARMQERDPEKRRASLAELQRKAGDRALATEYLLETSMIAGLREAEAIR</sequence>
<dbReference type="InterPro" id="IPR002938">
    <property type="entry name" value="FAD-bd"/>
</dbReference>
<protein>
    <submittedName>
        <fullName evidence="4">FAD-dependent monooxygenase</fullName>
    </submittedName>
</protein>
<dbReference type="PANTHER" id="PTHR43476">
    <property type="entry name" value="3-(3-HYDROXY-PHENYL)PROPIONATE/3-HYDROXYCINNAMIC ACID HYDROXYLASE"/>
    <property type="match status" value="1"/>
</dbReference>
<accession>A0ABT8DVG8</accession>